<name>A0A1X7KA93_9FLAO</name>
<reference evidence="2" key="1">
    <citation type="submission" date="2017-04" db="EMBL/GenBank/DDBJ databases">
        <authorList>
            <person name="Varghese N."/>
            <person name="Submissions S."/>
        </authorList>
    </citation>
    <scope>NUCLEOTIDE SEQUENCE [LARGE SCALE GENOMIC DNA]</scope>
    <source>
        <strain evidence="2">DSM 19835</strain>
    </source>
</reference>
<proteinExistence type="predicted"/>
<dbReference type="EMBL" id="FXAO01000005">
    <property type="protein sequence ID" value="SMG37657.1"/>
    <property type="molecule type" value="Genomic_DNA"/>
</dbReference>
<accession>A0A1X7KA93</accession>
<sequence>MIKIILKDKNILLSLFLNNKNYSIVRFTLNYQLLRNNQLIINKENDLKYQPNNFRSIRNTTDSLTF</sequence>
<protein>
    <submittedName>
        <fullName evidence="1">Uncharacterized protein</fullName>
    </submittedName>
</protein>
<organism evidence="1 2">
    <name type="scientific">Arenibacter troitsensis</name>
    <dbReference type="NCBI Taxonomy" id="188872"/>
    <lineage>
        <taxon>Bacteria</taxon>
        <taxon>Pseudomonadati</taxon>
        <taxon>Bacteroidota</taxon>
        <taxon>Flavobacteriia</taxon>
        <taxon>Flavobacteriales</taxon>
        <taxon>Flavobacteriaceae</taxon>
        <taxon>Arenibacter</taxon>
    </lineage>
</organism>
<dbReference type="AlphaFoldDB" id="A0A1X7KA93"/>
<dbReference type="Proteomes" id="UP000193420">
    <property type="component" value="Unassembled WGS sequence"/>
</dbReference>
<dbReference type="STRING" id="188872.SAMN03080602_02648"/>
<evidence type="ECO:0000313" key="2">
    <source>
        <dbReference type="Proteomes" id="UP000193420"/>
    </source>
</evidence>
<gene>
    <name evidence="1" type="ORF">SAMN03080602_02648</name>
</gene>
<keyword evidence="2" id="KW-1185">Reference proteome</keyword>
<evidence type="ECO:0000313" key="1">
    <source>
        <dbReference type="EMBL" id="SMG37657.1"/>
    </source>
</evidence>